<accession>A0A2L0EH70</accession>
<evidence type="ECO:0000313" key="1">
    <source>
        <dbReference type="EMBL" id="AUX38646.1"/>
    </source>
</evidence>
<dbReference type="Gene3D" id="3.40.50.1000">
    <property type="entry name" value="HAD superfamily/HAD-like"/>
    <property type="match status" value="1"/>
</dbReference>
<name>A0A2L0EH70_SORCE</name>
<dbReference type="InterPro" id="IPR036412">
    <property type="entry name" value="HAD-like_sf"/>
</dbReference>
<dbReference type="Gene3D" id="3.90.1070.10">
    <property type="match status" value="1"/>
</dbReference>
<protein>
    <submittedName>
        <fullName evidence="1">Haloacid dehalogenase</fullName>
    </submittedName>
</protein>
<sequence>MEPLSLLPHDAARALAGVIFDLDDTVLDHGALTEAAYGALFRLRETGLTLIACTGRPAGWGEVILRQWPLDAAIAENGAVALVREAATPVAGAGHRGGPPPSAGADRIVALGGLDRDTRRARRAELVELAEAMVRRFPAAALADDNDQRVTDVTIDIGEHRRVPSDDVARMRAELRDRGVRTLLSSVHLHLTRDPSDKATGVVRLLSARFGEDPTRARYRYAFVGDSGNDGVAFAAFAWTFGVSNVRAHLGKLSVPPRFVASHPMGRGFAEIARRIAALRGNGVEP</sequence>
<dbReference type="OrthoDB" id="5292903at2"/>
<evidence type="ECO:0000313" key="2">
    <source>
        <dbReference type="Proteomes" id="UP000238348"/>
    </source>
</evidence>
<dbReference type="SUPFAM" id="SSF56784">
    <property type="entry name" value="HAD-like"/>
    <property type="match status" value="1"/>
</dbReference>
<dbReference type="InterPro" id="IPR023214">
    <property type="entry name" value="HAD_sf"/>
</dbReference>
<dbReference type="AlphaFoldDB" id="A0A2L0EH70"/>
<reference evidence="1 2" key="1">
    <citation type="submission" date="2015-09" db="EMBL/GenBank/DDBJ databases">
        <title>Sorangium comparison.</title>
        <authorList>
            <person name="Zaburannyi N."/>
            <person name="Bunk B."/>
            <person name="Overmann J."/>
            <person name="Mueller R."/>
        </authorList>
    </citation>
    <scope>NUCLEOTIDE SEQUENCE [LARGE SCALE GENOMIC DNA]</scope>
    <source>
        <strain evidence="1 2">So ce26</strain>
    </source>
</reference>
<organism evidence="1 2">
    <name type="scientific">Sorangium cellulosum</name>
    <name type="common">Polyangium cellulosum</name>
    <dbReference type="NCBI Taxonomy" id="56"/>
    <lineage>
        <taxon>Bacteria</taxon>
        <taxon>Pseudomonadati</taxon>
        <taxon>Myxococcota</taxon>
        <taxon>Polyangia</taxon>
        <taxon>Polyangiales</taxon>
        <taxon>Polyangiaceae</taxon>
        <taxon>Sorangium</taxon>
    </lineage>
</organism>
<dbReference type="RefSeq" id="WP_104976741.1">
    <property type="nucleotide sequence ID" value="NZ_CP012673.1"/>
</dbReference>
<gene>
    <name evidence="1" type="primary">dehII</name>
    <name evidence="1" type="ORF">SOCE26_000230</name>
</gene>
<dbReference type="Proteomes" id="UP000238348">
    <property type="component" value="Chromosome"/>
</dbReference>
<dbReference type="EMBL" id="CP012673">
    <property type="protein sequence ID" value="AUX38646.1"/>
    <property type="molecule type" value="Genomic_DNA"/>
</dbReference>
<proteinExistence type="predicted"/>
<dbReference type="Pfam" id="PF08282">
    <property type="entry name" value="Hydrolase_3"/>
    <property type="match status" value="1"/>
</dbReference>